<evidence type="ECO:0000313" key="2">
    <source>
        <dbReference type="EMBL" id="KAF7678051.1"/>
    </source>
</evidence>
<evidence type="ECO:0000313" key="3">
    <source>
        <dbReference type="Proteomes" id="UP000596902"/>
    </source>
</evidence>
<sequence>MAREKRIAYKSPNSLSDANRDITSAQAKLIRNQNTHEHRQALVNSSVPEETPVSVGFAAQIVDEAQKPKRQADLEKARSILDRRQKGQSVSWVELGWMKTLCAREAKLEGAEMKDVTAIDMEKQQWPQDQERKIQGISAANKDPISTTRMLLRARLSEGDKMGSGSDSGLSNASEVSRGPALEPARVSQKKSPAREPEHGNSGSEKEEENAAVSQTQPQNPHPSPLIDANNNMTAKHNVAEDSDVDIWDDDVWALMIKAD</sequence>
<proteinExistence type="predicted"/>
<accession>A0A8H7EGV2</accession>
<keyword evidence="3" id="KW-1185">Reference proteome</keyword>
<organism evidence="2 3">
    <name type="scientific">Alternaria burnsii</name>
    <dbReference type="NCBI Taxonomy" id="1187904"/>
    <lineage>
        <taxon>Eukaryota</taxon>
        <taxon>Fungi</taxon>
        <taxon>Dikarya</taxon>
        <taxon>Ascomycota</taxon>
        <taxon>Pezizomycotina</taxon>
        <taxon>Dothideomycetes</taxon>
        <taxon>Pleosporomycetidae</taxon>
        <taxon>Pleosporales</taxon>
        <taxon>Pleosporineae</taxon>
        <taxon>Pleosporaceae</taxon>
        <taxon>Alternaria</taxon>
        <taxon>Alternaria sect. Alternaria</taxon>
    </lineage>
</organism>
<dbReference type="EMBL" id="JAAABM010000004">
    <property type="protein sequence ID" value="KAF7678051.1"/>
    <property type="molecule type" value="Genomic_DNA"/>
</dbReference>
<dbReference type="GeneID" id="62201657"/>
<dbReference type="AlphaFoldDB" id="A0A8H7EGV2"/>
<feature type="compositionally biased region" description="Polar residues" evidence="1">
    <location>
        <begin position="165"/>
        <end position="175"/>
    </location>
</feature>
<reference evidence="2" key="1">
    <citation type="submission" date="2020-01" db="EMBL/GenBank/DDBJ databases">
        <authorList>
            <person name="Feng Z.H.Z."/>
        </authorList>
    </citation>
    <scope>NUCLEOTIDE SEQUENCE</scope>
    <source>
        <strain evidence="2">CBS107.38</strain>
    </source>
</reference>
<comment type="caution">
    <text evidence="2">The sequence shown here is derived from an EMBL/GenBank/DDBJ whole genome shotgun (WGS) entry which is preliminary data.</text>
</comment>
<name>A0A8H7EGV2_9PLEO</name>
<protein>
    <submittedName>
        <fullName evidence="2">Uncharacterized protein</fullName>
    </submittedName>
</protein>
<dbReference type="RefSeq" id="XP_038788186.1">
    <property type="nucleotide sequence ID" value="XM_038928479.1"/>
</dbReference>
<dbReference type="Proteomes" id="UP000596902">
    <property type="component" value="Unassembled WGS sequence"/>
</dbReference>
<gene>
    <name evidence="2" type="ORF">GT037_003432</name>
</gene>
<feature type="region of interest" description="Disordered" evidence="1">
    <location>
        <begin position="159"/>
        <end position="232"/>
    </location>
</feature>
<evidence type="ECO:0000256" key="1">
    <source>
        <dbReference type="SAM" id="MobiDB-lite"/>
    </source>
</evidence>
<reference evidence="2" key="2">
    <citation type="submission" date="2020-08" db="EMBL/GenBank/DDBJ databases">
        <title>Draft Genome Sequence of Cumin Blight Pathogen Alternaria burnsii.</title>
        <authorList>
            <person name="Feng Z."/>
        </authorList>
    </citation>
    <scope>NUCLEOTIDE SEQUENCE</scope>
    <source>
        <strain evidence="2">CBS107.38</strain>
    </source>
</reference>
<feature type="region of interest" description="Disordered" evidence="1">
    <location>
        <begin position="1"/>
        <end position="21"/>
    </location>
</feature>
<feature type="region of interest" description="Disordered" evidence="1">
    <location>
        <begin position="123"/>
        <end position="146"/>
    </location>
</feature>
<feature type="compositionally biased region" description="Basic and acidic residues" evidence="1">
    <location>
        <begin position="123"/>
        <end position="134"/>
    </location>
</feature>
<feature type="compositionally biased region" description="Polar residues" evidence="1">
    <location>
        <begin position="11"/>
        <end position="21"/>
    </location>
</feature>